<comment type="caution">
    <text evidence="1">The sequence shown here is derived from an EMBL/GenBank/DDBJ whole genome shotgun (WGS) entry which is preliminary data.</text>
</comment>
<organism evidence="1 2">
    <name type="scientific">Gordonibacter faecis</name>
    <dbReference type="NCBI Taxonomy" id="3047475"/>
    <lineage>
        <taxon>Bacteria</taxon>
        <taxon>Bacillati</taxon>
        <taxon>Actinomycetota</taxon>
        <taxon>Coriobacteriia</taxon>
        <taxon>Eggerthellales</taxon>
        <taxon>Eggerthellaceae</taxon>
        <taxon>Gordonibacter</taxon>
    </lineage>
</organism>
<accession>A0ABT7DJI9</accession>
<evidence type="ECO:0000313" key="2">
    <source>
        <dbReference type="Proteomes" id="UP001232750"/>
    </source>
</evidence>
<name>A0ABT7DJI9_9ACTN</name>
<dbReference type="Pfam" id="PF12686">
    <property type="entry name" value="DUF3800"/>
    <property type="match status" value="1"/>
</dbReference>
<evidence type="ECO:0000313" key="1">
    <source>
        <dbReference type="EMBL" id="MDJ1649694.1"/>
    </source>
</evidence>
<dbReference type="RefSeq" id="WP_283831033.1">
    <property type="nucleotide sequence ID" value="NZ_JASJEU010000005.1"/>
</dbReference>
<reference evidence="1 2" key="1">
    <citation type="submission" date="2023-05" db="EMBL/GenBank/DDBJ databases">
        <title>Gordonibacter KGMB12511T sp. nov., isolated from faeces of healthy Korean.</title>
        <authorList>
            <person name="Kim H.S."/>
            <person name="Kim J.-S."/>
            <person name="Suh M.K."/>
            <person name="Eom M.K."/>
            <person name="Do H.E."/>
            <person name="Lee J.-S."/>
        </authorList>
    </citation>
    <scope>NUCLEOTIDE SEQUENCE [LARGE SCALE GENOMIC DNA]</scope>
    <source>
        <strain evidence="1 2">KGMB12511</strain>
    </source>
</reference>
<keyword evidence="2" id="KW-1185">Reference proteome</keyword>
<dbReference type="InterPro" id="IPR024524">
    <property type="entry name" value="DUF3800"/>
</dbReference>
<protein>
    <submittedName>
        <fullName evidence="1">DUF3800 domain-containing protein</fullName>
    </submittedName>
</protein>
<proteinExistence type="predicted"/>
<dbReference type="EMBL" id="JASJEU010000005">
    <property type="protein sequence ID" value="MDJ1649694.1"/>
    <property type="molecule type" value="Genomic_DNA"/>
</dbReference>
<dbReference type="Proteomes" id="UP001232750">
    <property type="component" value="Unassembled WGS sequence"/>
</dbReference>
<sequence length="231" mass="26791">MGARYYMYLDEAGNFDFSQKGSKHFIMTCVVMSRPFKHVQELSSVKYDCLEDGIDPKKCRDAHKFHATEDKQAVRDAVFNVIEKHLNDISVYSVIIRKNMTNPAIRDQATLYLKVFQWLVGFVFNQENLEDADSVVVITDSIPVKKKLGDLRGALKKYMNGCLAEKNIPYKLYHHRSESDVNLQVADYCCWAIQRKWERGDARSYEIIQSAIKGEGDLFKNGDTVYYRFEK</sequence>
<gene>
    <name evidence="1" type="ORF">QNJ86_02670</name>
</gene>